<dbReference type="Gene3D" id="3.40.640.10">
    <property type="entry name" value="Type I PLP-dependent aspartate aminotransferase-like (Major domain)"/>
    <property type="match status" value="1"/>
</dbReference>
<sequence length="371" mass="39662">MRVPFLDLAAQHAPLAGDILAAWRGVLEAGAFVGGEHVEAFEREFAMACGTRHCVAVGSGTDALRFAFMALGLAPGDEVIVPPMTFIATAEAVTQAGGRPVFADLDPATHTLDPARFEAAITPKTRGVVPVHLYGQPADMEPILDVAGRRGLWVVEDAAQAHLATYRGRMAGSMGHAAAFSFYPGKNLGACGEAGAVTTDDARVAAAVRVLRDHGQATKNVHEREGYNGRCDALQAAALRVKLPRLAAWNAKRAELAVRYGELLAAVPGVDVSTEAEGRSSSWHLYPVFVEHRDRVREFMTRMGVGTGVHYPVPLHLMPPYAHLGHREGDFPVAEDCARRVLTLPLYPEMNEAQVAIVVEALSRAVAAAAR</sequence>
<dbReference type="GO" id="GO:0000271">
    <property type="term" value="P:polysaccharide biosynthetic process"/>
    <property type="evidence" value="ECO:0007669"/>
    <property type="project" value="TreeGrafter"/>
</dbReference>
<dbReference type="InterPro" id="IPR000653">
    <property type="entry name" value="DegT/StrS_aminotransferase"/>
</dbReference>
<dbReference type="EMBL" id="JAATJA010000004">
    <property type="protein sequence ID" value="NJB69215.1"/>
    <property type="molecule type" value="Genomic_DNA"/>
</dbReference>
<dbReference type="PANTHER" id="PTHR30244">
    <property type="entry name" value="TRANSAMINASE"/>
    <property type="match status" value="1"/>
</dbReference>
<comment type="caution">
    <text evidence="6">The sequence shown here is derived from an EMBL/GenBank/DDBJ whole genome shotgun (WGS) entry which is preliminary data.</text>
</comment>
<dbReference type="PIRSF" id="PIRSF000390">
    <property type="entry name" value="PLP_StrS"/>
    <property type="match status" value="1"/>
</dbReference>
<proteinExistence type="inferred from homology"/>
<comment type="similarity">
    <text evidence="2 5">Belongs to the DegT/DnrJ/EryC1 family.</text>
</comment>
<dbReference type="GO" id="GO:0030170">
    <property type="term" value="F:pyridoxal phosphate binding"/>
    <property type="evidence" value="ECO:0007669"/>
    <property type="project" value="TreeGrafter"/>
</dbReference>
<feature type="active site" description="Proton acceptor" evidence="3">
    <location>
        <position position="186"/>
    </location>
</feature>
<evidence type="ECO:0000256" key="4">
    <source>
        <dbReference type="PIRSR" id="PIRSR000390-2"/>
    </source>
</evidence>
<evidence type="ECO:0000256" key="1">
    <source>
        <dbReference type="ARBA" id="ARBA00022898"/>
    </source>
</evidence>
<dbReference type="InterPro" id="IPR015421">
    <property type="entry name" value="PyrdxlP-dep_Trfase_major"/>
</dbReference>
<evidence type="ECO:0000256" key="2">
    <source>
        <dbReference type="ARBA" id="ARBA00037999"/>
    </source>
</evidence>
<accession>A0A846QUL2</accession>
<name>A0A846QUL2_9BACT</name>
<reference evidence="6 7" key="1">
    <citation type="submission" date="2020-03" db="EMBL/GenBank/DDBJ databases">
        <title>Genomic Encyclopedia of Type Strains, Phase IV (KMG-IV): sequencing the most valuable type-strain genomes for metagenomic binning, comparative biology and taxonomic classification.</title>
        <authorList>
            <person name="Goeker M."/>
        </authorList>
    </citation>
    <scope>NUCLEOTIDE SEQUENCE [LARGE SCALE GENOMIC DNA]</scope>
    <source>
        <strain evidence="6 7">DSM 24233</strain>
    </source>
</reference>
<dbReference type="InterPro" id="IPR015422">
    <property type="entry name" value="PyrdxlP-dep_Trfase_small"/>
</dbReference>
<evidence type="ECO:0000256" key="5">
    <source>
        <dbReference type="RuleBase" id="RU004508"/>
    </source>
</evidence>
<dbReference type="AlphaFoldDB" id="A0A846QUL2"/>
<keyword evidence="1 4" id="KW-0663">Pyridoxal phosphate</keyword>
<dbReference type="PANTHER" id="PTHR30244:SF36">
    <property type="entry name" value="3-OXO-GLUCOSE-6-PHOSPHATE:GLUTAMATE AMINOTRANSFERASE"/>
    <property type="match status" value="1"/>
</dbReference>
<dbReference type="Gene3D" id="3.90.1150.10">
    <property type="entry name" value="Aspartate Aminotransferase, domain 1"/>
    <property type="match status" value="1"/>
</dbReference>
<evidence type="ECO:0000256" key="3">
    <source>
        <dbReference type="PIRSR" id="PIRSR000390-1"/>
    </source>
</evidence>
<dbReference type="Proteomes" id="UP000580856">
    <property type="component" value="Unassembled WGS sequence"/>
</dbReference>
<evidence type="ECO:0000313" key="7">
    <source>
        <dbReference type="Proteomes" id="UP000580856"/>
    </source>
</evidence>
<dbReference type="Pfam" id="PF01041">
    <property type="entry name" value="DegT_DnrJ_EryC1"/>
    <property type="match status" value="1"/>
</dbReference>
<keyword evidence="7" id="KW-1185">Reference proteome</keyword>
<protein>
    <submittedName>
        <fullName evidence="6">dTDP-4-amino-4,6-dideoxygalactose transaminase</fullName>
    </submittedName>
</protein>
<gene>
    <name evidence="6" type="ORF">GGQ74_002912</name>
</gene>
<dbReference type="InterPro" id="IPR015424">
    <property type="entry name" value="PyrdxlP-dep_Trfase"/>
</dbReference>
<dbReference type="GO" id="GO:0008483">
    <property type="term" value="F:transaminase activity"/>
    <property type="evidence" value="ECO:0007669"/>
    <property type="project" value="TreeGrafter"/>
</dbReference>
<dbReference type="RefSeq" id="WP_167942305.1">
    <property type="nucleotide sequence ID" value="NZ_JAATJA010000004.1"/>
</dbReference>
<organism evidence="6 7">
    <name type="scientific">Desulfobaculum xiamenense</name>
    <dbReference type="NCBI Taxonomy" id="995050"/>
    <lineage>
        <taxon>Bacteria</taxon>
        <taxon>Pseudomonadati</taxon>
        <taxon>Thermodesulfobacteriota</taxon>
        <taxon>Desulfovibrionia</taxon>
        <taxon>Desulfovibrionales</taxon>
        <taxon>Desulfovibrionaceae</taxon>
        <taxon>Desulfobaculum</taxon>
    </lineage>
</organism>
<dbReference type="SUPFAM" id="SSF53383">
    <property type="entry name" value="PLP-dependent transferases"/>
    <property type="match status" value="1"/>
</dbReference>
<evidence type="ECO:0000313" key="6">
    <source>
        <dbReference type="EMBL" id="NJB69215.1"/>
    </source>
</evidence>
<feature type="modified residue" description="N6-(pyridoxal phosphate)lysine" evidence="4">
    <location>
        <position position="186"/>
    </location>
</feature>
<dbReference type="CDD" id="cd00616">
    <property type="entry name" value="AHBA_syn"/>
    <property type="match status" value="1"/>
</dbReference>